<protein>
    <recommendedName>
        <fullName evidence="6">Peptidase S8/S53 domain-containing protein</fullName>
    </recommendedName>
</protein>
<feature type="active site" description="Charge relay system" evidence="5">
    <location>
        <position position="95"/>
    </location>
</feature>
<gene>
    <name evidence="7" type="ORF">Pflav_027130</name>
</gene>
<dbReference type="InterPro" id="IPR000209">
    <property type="entry name" value="Peptidase_S8/S53_dom"/>
</dbReference>
<dbReference type="InterPro" id="IPR015500">
    <property type="entry name" value="Peptidase_S8_subtilisin-rel"/>
</dbReference>
<proteinExistence type="inferred from homology"/>
<evidence type="ECO:0000313" key="8">
    <source>
        <dbReference type="Proteomes" id="UP000502508"/>
    </source>
</evidence>
<evidence type="ECO:0000256" key="3">
    <source>
        <dbReference type="ARBA" id="ARBA00022801"/>
    </source>
</evidence>
<dbReference type="PRINTS" id="PR00723">
    <property type="entry name" value="SUBTILISIN"/>
</dbReference>
<evidence type="ECO:0000256" key="2">
    <source>
        <dbReference type="ARBA" id="ARBA00022670"/>
    </source>
</evidence>
<keyword evidence="4 5" id="KW-0720">Serine protease</keyword>
<dbReference type="KEGG" id="pfla:Pflav_027130"/>
<evidence type="ECO:0000313" key="7">
    <source>
        <dbReference type="EMBL" id="BCB76303.1"/>
    </source>
</evidence>
<feature type="active site" description="Charge relay system" evidence="5">
    <location>
        <position position="239"/>
    </location>
</feature>
<dbReference type="PANTHER" id="PTHR43806">
    <property type="entry name" value="PEPTIDASE S8"/>
    <property type="match status" value="1"/>
</dbReference>
<accession>A0A6F8XR49</accession>
<comment type="similarity">
    <text evidence="1 5">Belongs to the peptidase S8 family.</text>
</comment>
<reference evidence="7 8" key="2">
    <citation type="submission" date="2020-03" db="EMBL/GenBank/DDBJ databases">
        <authorList>
            <person name="Ichikawa N."/>
            <person name="Kimura A."/>
            <person name="Kitahashi Y."/>
            <person name="Uohara A."/>
        </authorList>
    </citation>
    <scope>NUCLEOTIDE SEQUENCE [LARGE SCALE GENOMIC DNA]</scope>
    <source>
        <strain evidence="7 8">NBRC 107702</strain>
    </source>
</reference>
<evidence type="ECO:0000256" key="5">
    <source>
        <dbReference type="PROSITE-ProRule" id="PRU01240"/>
    </source>
</evidence>
<organism evidence="7 8">
    <name type="scientific">Phytohabitans flavus</name>
    <dbReference type="NCBI Taxonomy" id="1076124"/>
    <lineage>
        <taxon>Bacteria</taxon>
        <taxon>Bacillati</taxon>
        <taxon>Actinomycetota</taxon>
        <taxon>Actinomycetes</taxon>
        <taxon>Micromonosporales</taxon>
        <taxon>Micromonosporaceae</taxon>
    </lineage>
</organism>
<dbReference type="InterPro" id="IPR050131">
    <property type="entry name" value="Peptidase_S8_subtilisin-like"/>
</dbReference>
<dbReference type="InterPro" id="IPR023827">
    <property type="entry name" value="Peptidase_S8_Asp-AS"/>
</dbReference>
<dbReference type="SUPFAM" id="SSF52743">
    <property type="entry name" value="Subtilisin-like"/>
    <property type="match status" value="1"/>
</dbReference>
<reference evidence="7 8" key="1">
    <citation type="submission" date="2020-03" db="EMBL/GenBank/DDBJ databases">
        <title>Whole genome shotgun sequence of Phytohabitans flavus NBRC 107702.</title>
        <authorList>
            <person name="Komaki H."/>
            <person name="Tamura T."/>
        </authorList>
    </citation>
    <scope>NUCLEOTIDE SEQUENCE [LARGE SCALE GENOMIC DNA]</scope>
    <source>
        <strain evidence="7 8">NBRC 107702</strain>
    </source>
</reference>
<dbReference type="PANTHER" id="PTHR43806:SF11">
    <property type="entry name" value="CEREVISIN-RELATED"/>
    <property type="match status" value="1"/>
</dbReference>
<feature type="active site" description="Charge relay system" evidence="5">
    <location>
        <position position="54"/>
    </location>
</feature>
<evidence type="ECO:0000259" key="6">
    <source>
        <dbReference type="Pfam" id="PF00082"/>
    </source>
</evidence>
<sequence length="276" mass="28498">MEAEGHGVTPLKAPAYASEGRPVARSAIAAPYPLTREWAFGDGSGAGVRVCILDSGVDATHPDVGGPLAAYQVAEADGSGGYTVVPDADGDVAGHGTACASIVRALAPACEMTSVRVLGGALRGRGDALIAALEWALDEGFDIVNMSLSTRHPDFRDAIRDLSDRAYFGGTTIVAAANNRPVASYPWRFPAVISVGSHATQDGEHIEVNPAPPVEFFALGINVLAAQPGNRRVRLSGNSFAAPHVTGMCARILNRHPGFGAPQLKAVLAGIANNLT</sequence>
<evidence type="ECO:0000256" key="1">
    <source>
        <dbReference type="ARBA" id="ARBA00011073"/>
    </source>
</evidence>
<dbReference type="EMBL" id="AP022870">
    <property type="protein sequence ID" value="BCB76303.1"/>
    <property type="molecule type" value="Genomic_DNA"/>
</dbReference>
<feature type="domain" description="Peptidase S8/S53" evidence="6">
    <location>
        <begin position="45"/>
        <end position="269"/>
    </location>
</feature>
<keyword evidence="8" id="KW-1185">Reference proteome</keyword>
<dbReference type="Pfam" id="PF00082">
    <property type="entry name" value="Peptidase_S8"/>
    <property type="match status" value="1"/>
</dbReference>
<dbReference type="AlphaFoldDB" id="A0A6F8XR49"/>
<keyword evidence="2 5" id="KW-0645">Protease</keyword>
<dbReference type="GO" id="GO:0006508">
    <property type="term" value="P:proteolysis"/>
    <property type="evidence" value="ECO:0007669"/>
    <property type="project" value="UniProtKB-KW"/>
</dbReference>
<keyword evidence="3 5" id="KW-0378">Hydrolase</keyword>
<dbReference type="Gene3D" id="3.40.50.200">
    <property type="entry name" value="Peptidase S8/S53 domain"/>
    <property type="match status" value="1"/>
</dbReference>
<dbReference type="GO" id="GO:0004252">
    <property type="term" value="F:serine-type endopeptidase activity"/>
    <property type="evidence" value="ECO:0007669"/>
    <property type="project" value="UniProtKB-UniRule"/>
</dbReference>
<dbReference type="PROSITE" id="PS00136">
    <property type="entry name" value="SUBTILASE_ASP"/>
    <property type="match status" value="1"/>
</dbReference>
<name>A0A6F8XR49_9ACTN</name>
<evidence type="ECO:0000256" key="4">
    <source>
        <dbReference type="ARBA" id="ARBA00022825"/>
    </source>
</evidence>
<dbReference type="InterPro" id="IPR036852">
    <property type="entry name" value="Peptidase_S8/S53_dom_sf"/>
</dbReference>
<dbReference type="Proteomes" id="UP000502508">
    <property type="component" value="Chromosome"/>
</dbReference>
<dbReference type="PROSITE" id="PS51892">
    <property type="entry name" value="SUBTILASE"/>
    <property type="match status" value="1"/>
</dbReference>